<evidence type="ECO:0000313" key="2">
    <source>
        <dbReference type="EMBL" id="OWR49419.1"/>
    </source>
</evidence>
<dbReference type="SUPFAM" id="SSF57625">
    <property type="entry name" value="Invertebrate chitin-binding proteins"/>
    <property type="match status" value="1"/>
</dbReference>
<dbReference type="InParanoid" id="A0A212F6S9"/>
<dbReference type="InterPro" id="IPR036508">
    <property type="entry name" value="Chitin-bd_dom_sf"/>
</dbReference>
<keyword evidence="3" id="KW-1185">Reference proteome</keyword>
<dbReference type="Proteomes" id="UP000007151">
    <property type="component" value="Unassembled WGS sequence"/>
</dbReference>
<accession>A0A212F6S9</accession>
<dbReference type="Gene3D" id="2.170.140.10">
    <property type="entry name" value="Chitin binding domain"/>
    <property type="match status" value="1"/>
</dbReference>
<feature type="non-terminal residue" evidence="2">
    <location>
        <position position="1"/>
    </location>
</feature>
<dbReference type="InterPro" id="IPR002557">
    <property type="entry name" value="Chitin-bd_dom"/>
</dbReference>
<feature type="domain" description="Chitin-binding type-2" evidence="1">
    <location>
        <begin position="12"/>
        <end position="72"/>
    </location>
</feature>
<dbReference type="AlphaFoldDB" id="A0A212F6S9"/>
<comment type="caution">
    <text evidence="2">The sequence shown here is derived from an EMBL/GenBank/DDBJ whole genome shotgun (WGS) entry which is preliminary data.</text>
</comment>
<proteinExistence type="predicted"/>
<reference evidence="2 3" key="1">
    <citation type="journal article" date="2011" name="Cell">
        <title>The monarch butterfly genome yields insights into long-distance migration.</title>
        <authorList>
            <person name="Zhan S."/>
            <person name="Merlin C."/>
            <person name="Boore J.L."/>
            <person name="Reppert S.M."/>
        </authorList>
    </citation>
    <scope>NUCLEOTIDE SEQUENCE [LARGE SCALE GENOMIC DNA]</scope>
    <source>
        <strain evidence="2">F-2</strain>
    </source>
</reference>
<dbReference type="Pfam" id="PF01607">
    <property type="entry name" value="CBM_14"/>
    <property type="match status" value="1"/>
</dbReference>
<organism evidence="2 3">
    <name type="scientific">Danaus plexippus plexippus</name>
    <dbReference type="NCBI Taxonomy" id="278856"/>
    <lineage>
        <taxon>Eukaryota</taxon>
        <taxon>Metazoa</taxon>
        <taxon>Ecdysozoa</taxon>
        <taxon>Arthropoda</taxon>
        <taxon>Hexapoda</taxon>
        <taxon>Insecta</taxon>
        <taxon>Pterygota</taxon>
        <taxon>Neoptera</taxon>
        <taxon>Endopterygota</taxon>
        <taxon>Lepidoptera</taxon>
        <taxon>Glossata</taxon>
        <taxon>Ditrysia</taxon>
        <taxon>Papilionoidea</taxon>
        <taxon>Nymphalidae</taxon>
        <taxon>Danainae</taxon>
        <taxon>Danaini</taxon>
        <taxon>Danaina</taxon>
        <taxon>Danaus</taxon>
        <taxon>Danaus</taxon>
    </lineage>
</organism>
<protein>
    <recommendedName>
        <fullName evidence="1">Chitin-binding type-2 domain-containing protein</fullName>
    </recommendedName>
</protein>
<dbReference type="GO" id="GO:0008061">
    <property type="term" value="F:chitin binding"/>
    <property type="evidence" value="ECO:0007669"/>
    <property type="project" value="InterPro"/>
</dbReference>
<dbReference type="KEGG" id="dpl:KGM_211666B"/>
<sequence length="153" mass="17260">RSKRCMDKSVTPVSCKGATYDGYFMKHPDDCNLFYYCATPQSEAVCVECPNNQQFNAKRRACDAPYRANCNLILSYSQLAILNLKLPELNVWQLAGFNPARNVIYLLAESYSGLRKRVGTPSPIAPSARAGYWLDRRVKHTLTETVLPDPHGR</sequence>
<dbReference type="EMBL" id="AGBW02009980">
    <property type="protein sequence ID" value="OWR49419.1"/>
    <property type="molecule type" value="Genomic_DNA"/>
</dbReference>
<dbReference type="GO" id="GO:0005576">
    <property type="term" value="C:extracellular region"/>
    <property type="evidence" value="ECO:0007669"/>
    <property type="project" value="InterPro"/>
</dbReference>
<dbReference type="PROSITE" id="PS50940">
    <property type="entry name" value="CHIT_BIND_II"/>
    <property type="match status" value="1"/>
</dbReference>
<name>A0A212F6S9_DANPL</name>
<evidence type="ECO:0000313" key="3">
    <source>
        <dbReference type="Proteomes" id="UP000007151"/>
    </source>
</evidence>
<evidence type="ECO:0000259" key="1">
    <source>
        <dbReference type="PROSITE" id="PS50940"/>
    </source>
</evidence>
<gene>
    <name evidence="2" type="ORF">KGM_211666B</name>
</gene>